<dbReference type="Pfam" id="PF03466">
    <property type="entry name" value="LysR_substrate"/>
    <property type="match status" value="1"/>
</dbReference>
<dbReference type="InterPro" id="IPR036388">
    <property type="entry name" value="WH-like_DNA-bd_sf"/>
</dbReference>
<dbReference type="Proteomes" id="UP000236345">
    <property type="component" value="Unassembled WGS sequence"/>
</dbReference>
<evidence type="ECO:0000256" key="3">
    <source>
        <dbReference type="ARBA" id="ARBA00023125"/>
    </source>
</evidence>
<evidence type="ECO:0000259" key="5">
    <source>
        <dbReference type="PROSITE" id="PS50931"/>
    </source>
</evidence>
<comment type="similarity">
    <text evidence="1">Belongs to the LysR transcriptional regulatory family.</text>
</comment>
<dbReference type="PROSITE" id="PS50931">
    <property type="entry name" value="HTH_LYSR"/>
    <property type="match status" value="1"/>
</dbReference>
<dbReference type="InterPro" id="IPR005119">
    <property type="entry name" value="LysR_subst-bd"/>
</dbReference>
<dbReference type="InterPro" id="IPR000847">
    <property type="entry name" value="LysR_HTH_N"/>
</dbReference>
<dbReference type="SUPFAM" id="SSF46785">
    <property type="entry name" value="Winged helix' DNA-binding domain"/>
    <property type="match status" value="1"/>
</dbReference>
<evidence type="ECO:0000313" key="6">
    <source>
        <dbReference type="EMBL" id="PNS12269.1"/>
    </source>
</evidence>
<evidence type="ECO:0000256" key="4">
    <source>
        <dbReference type="ARBA" id="ARBA00023163"/>
    </source>
</evidence>
<dbReference type="RefSeq" id="WP_103059119.1">
    <property type="nucleotide sequence ID" value="NZ_BSOF01000007.1"/>
</dbReference>
<dbReference type="Gene3D" id="3.40.190.290">
    <property type="match status" value="1"/>
</dbReference>
<dbReference type="InterPro" id="IPR036390">
    <property type="entry name" value="WH_DNA-bd_sf"/>
</dbReference>
<dbReference type="InterPro" id="IPR058163">
    <property type="entry name" value="LysR-type_TF_proteobact-type"/>
</dbReference>
<dbReference type="AlphaFoldDB" id="A0A2K1QB66"/>
<dbReference type="GO" id="GO:0043565">
    <property type="term" value="F:sequence-specific DNA binding"/>
    <property type="evidence" value="ECO:0007669"/>
    <property type="project" value="TreeGrafter"/>
</dbReference>
<dbReference type="EMBL" id="NWUO01000004">
    <property type="protein sequence ID" value="PNS12269.1"/>
    <property type="molecule type" value="Genomic_DNA"/>
</dbReference>
<keyword evidence="2" id="KW-0805">Transcription regulation</keyword>
<keyword evidence="7" id="KW-1185">Reference proteome</keyword>
<protein>
    <submittedName>
        <fullName evidence="6">LysR family transcriptional regulator</fullName>
    </submittedName>
</protein>
<dbReference type="CDD" id="cd08422">
    <property type="entry name" value="PBP2_CrgA_like"/>
    <property type="match status" value="1"/>
</dbReference>
<gene>
    <name evidence="6" type="ORF">COO59_07105</name>
</gene>
<evidence type="ECO:0000256" key="1">
    <source>
        <dbReference type="ARBA" id="ARBA00009437"/>
    </source>
</evidence>
<evidence type="ECO:0000313" key="7">
    <source>
        <dbReference type="Proteomes" id="UP000236345"/>
    </source>
</evidence>
<organism evidence="6 7">
    <name type="scientific">Mixta theicola</name>
    <dbReference type="NCBI Taxonomy" id="1458355"/>
    <lineage>
        <taxon>Bacteria</taxon>
        <taxon>Pseudomonadati</taxon>
        <taxon>Pseudomonadota</taxon>
        <taxon>Gammaproteobacteria</taxon>
        <taxon>Enterobacterales</taxon>
        <taxon>Erwiniaceae</taxon>
        <taxon>Mixta</taxon>
    </lineage>
</organism>
<proteinExistence type="inferred from homology"/>
<reference evidence="7" key="1">
    <citation type="submission" date="2017-09" db="EMBL/GenBank/DDBJ databases">
        <authorList>
            <person name="Palmer M."/>
            <person name="Steenkamp E.T."/>
            <person name="Coetzee M.P."/>
            <person name="Avontuur J.R."/>
            <person name="Van Zyl E."/>
            <person name="Chan W.-Y."/>
            <person name="Blom J."/>
            <person name="Venter S.N."/>
        </authorList>
    </citation>
    <scope>NUCLEOTIDE SEQUENCE [LARGE SCALE GENOMIC DNA]</scope>
    <source>
        <strain evidence="7">QC88-366</strain>
    </source>
</reference>
<name>A0A2K1QB66_9GAMM</name>
<dbReference type="OrthoDB" id="9786526at2"/>
<feature type="domain" description="HTH lysR-type" evidence="5">
    <location>
        <begin position="5"/>
        <end position="62"/>
    </location>
</feature>
<evidence type="ECO:0000256" key="2">
    <source>
        <dbReference type="ARBA" id="ARBA00023015"/>
    </source>
</evidence>
<dbReference type="PANTHER" id="PTHR30537:SF30">
    <property type="entry name" value="TRANSCRIPTIONAL REGULATOR-RELATED"/>
    <property type="match status" value="1"/>
</dbReference>
<dbReference type="SUPFAM" id="SSF53850">
    <property type="entry name" value="Periplasmic binding protein-like II"/>
    <property type="match status" value="1"/>
</dbReference>
<keyword evidence="4" id="KW-0804">Transcription</keyword>
<dbReference type="Pfam" id="PF00126">
    <property type="entry name" value="HTH_1"/>
    <property type="match status" value="1"/>
</dbReference>
<keyword evidence="3" id="KW-0238">DNA-binding</keyword>
<sequence length="302" mass="33985">MQPLENITAMMVFARVVETLSFTEAANSLGLSKSFISKEIAQLEIRLGVKLLERTTRRMAVTEVGRAWYQFCARALQEAQGADAFIRDYHQQPAGNLSIIAPVNYGRRYIVPPLNAFVAQHIHVQVDLDLTDRPVDLQHDRYDLAIVVGQTPPAAAFHLLSPIEWGLFAAPDYPAAQTPVTHPQQLPRHDYLLFRGPAHTLSLPFRQGKQKLNIDVHSRFRINNSEALLSAAIAGAGIAYLPCYITRAAQRQQQLVRLLPDWRMDDYYSYLVVRQPERPRALVAMFCQQLQAALAPADCFSP</sequence>
<comment type="caution">
    <text evidence="6">The sequence shown here is derived from an EMBL/GenBank/DDBJ whole genome shotgun (WGS) entry which is preliminary data.</text>
</comment>
<dbReference type="GO" id="GO:0003700">
    <property type="term" value="F:DNA-binding transcription factor activity"/>
    <property type="evidence" value="ECO:0007669"/>
    <property type="project" value="InterPro"/>
</dbReference>
<dbReference type="PRINTS" id="PR00039">
    <property type="entry name" value="HTHLYSR"/>
</dbReference>
<accession>A0A2K1QB66</accession>
<dbReference type="Gene3D" id="1.10.10.10">
    <property type="entry name" value="Winged helix-like DNA-binding domain superfamily/Winged helix DNA-binding domain"/>
    <property type="match status" value="1"/>
</dbReference>
<dbReference type="FunFam" id="1.10.10.10:FF:000001">
    <property type="entry name" value="LysR family transcriptional regulator"/>
    <property type="match status" value="1"/>
</dbReference>
<dbReference type="PANTHER" id="PTHR30537">
    <property type="entry name" value="HTH-TYPE TRANSCRIPTIONAL REGULATOR"/>
    <property type="match status" value="1"/>
</dbReference>
<dbReference type="GO" id="GO:0006351">
    <property type="term" value="P:DNA-templated transcription"/>
    <property type="evidence" value="ECO:0007669"/>
    <property type="project" value="TreeGrafter"/>
</dbReference>